<dbReference type="EMBL" id="MAAO01000008">
    <property type="protein sequence ID" value="OUR95384.1"/>
    <property type="molecule type" value="Genomic_DNA"/>
</dbReference>
<evidence type="ECO:0008006" key="3">
    <source>
        <dbReference type="Google" id="ProtNLM"/>
    </source>
</evidence>
<sequence>MDFKALSVKEAYPFYKSLYKEVKRDYFSFNGLDFFNLRLFKGDFLLLKNRFDSKVYGLFEKGVPKILATHYQAKDSTLGIANSLGSILVNSSVSQSEITTFVSNLKIHLKDIDGPIYAPINAHFNLGFTLPNPSIDSTKLTFLTSASSEGLEKLFYNNDGFKQERKFYSLSFKVADCPEYVEKIKSGLSERPPEYTVEKLSLTNYKQDIRDYNRIINESFKDHWNFFPLSFEEEWDLMKTAILVLKRDYVRFLVHKNTKVALNMFMPDFHQVFTNGDDTKNMMRSMFYKKAPKRVRGVTTCIIPEYRGKGLLKYVRNENLLGIFADGVLEVESSYIDQDNINSLENSKSTGAKYSHEFNLFSLN</sequence>
<reference evidence="2" key="1">
    <citation type="journal article" date="2017" name="Proc. Natl. Acad. Sci. U.S.A.">
        <title>Simulation of Deepwater Horizon oil plume reveals substrate specialization within a complex community of hydrocarbon-degraders.</title>
        <authorList>
            <person name="Hu P."/>
            <person name="Dubinsky E.A."/>
            <person name="Probst A.J."/>
            <person name="Wang J."/>
            <person name="Sieber C.M.K."/>
            <person name="Tom L.M."/>
            <person name="Gardinali P."/>
            <person name="Banfield J.F."/>
            <person name="Atlas R.M."/>
            <person name="Andersen G.L."/>
        </authorList>
    </citation>
    <scope>NUCLEOTIDE SEQUENCE [LARGE SCALE GENOMIC DNA]</scope>
</reference>
<dbReference type="PANTHER" id="PTHR41368">
    <property type="entry name" value="PROTEIN YGHO"/>
    <property type="match status" value="1"/>
</dbReference>
<dbReference type="InterPro" id="IPR039968">
    <property type="entry name" value="BcerS-like"/>
</dbReference>
<dbReference type="AlphaFoldDB" id="A0A1Y5F4I7"/>
<evidence type="ECO:0000313" key="2">
    <source>
        <dbReference type="Proteomes" id="UP000196531"/>
    </source>
</evidence>
<proteinExistence type="predicted"/>
<evidence type="ECO:0000313" key="1">
    <source>
        <dbReference type="EMBL" id="OUR95384.1"/>
    </source>
</evidence>
<accession>A0A1Y5F4I7</accession>
<organism evidence="1 2">
    <name type="scientific">Halobacteriovorax marinus</name>
    <dbReference type="NCBI Taxonomy" id="97084"/>
    <lineage>
        <taxon>Bacteria</taxon>
        <taxon>Pseudomonadati</taxon>
        <taxon>Bdellovibrionota</taxon>
        <taxon>Bacteriovoracia</taxon>
        <taxon>Bacteriovoracales</taxon>
        <taxon>Halobacteriovoraceae</taxon>
        <taxon>Halobacteriovorax</taxon>
    </lineage>
</organism>
<comment type="caution">
    <text evidence="1">The sequence shown here is derived from an EMBL/GenBank/DDBJ whole genome shotgun (WGS) entry which is preliminary data.</text>
</comment>
<dbReference type="PANTHER" id="PTHR41368:SF1">
    <property type="entry name" value="PROTEIN YGHO"/>
    <property type="match status" value="1"/>
</dbReference>
<protein>
    <recommendedName>
        <fullName evidence="3">N-acetyltransferase domain-containing protein</fullName>
    </recommendedName>
</protein>
<name>A0A1Y5F4I7_9BACT</name>
<dbReference type="Proteomes" id="UP000196531">
    <property type="component" value="Unassembled WGS sequence"/>
</dbReference>
<gene>
    <name evidence="1" type="ORF">A9Q84_16240</name>
</gene>